<evidence type="ECO:0000256" key="1">
    <source>
        <dbReference type="SAM" id="SignalP"/>
    </source>
</evidence>
<dbReference type="SMART" id="SM00245">
    <property type="entry name" value="TSPc"/>
    <property type="match status" value="1"/>
</dbReference>
<dbReference type="EMBL" id="JAVDQD010000001">
    <property type="protein sequence ID" value="MDR6237906.1"/>
    <property type="molecule type" value="Genomic_DNA"/>
</dbReference>
<protein>
    <recommendedName>
        <fullName evidence="2">Tail specific protease domain-containing protein</fullName>
    </recommendedName>
</protein>
<dbReference type="InterPro" id="IPR029045">
    <property type="entry name" value="ClpP/crotonase-like_dom_sf"/>
</dbReference>
<gene>
    <name evidence="3" type="ORF">HNQ88_000882</name>
</gene>
<name>A0AAE3XHP9_9BACT</name>
<evidence type="ECO:0000313" key="3">
    <source>
        <dbReference type="EMBL" id="MDR6237906.1"/>
    </source>
</evidence>
<dbReference type="PANTHER" id="PTHR32060:SF22">
    <property type="entry name" value="CARBOXYL-TERMINAL-PROCESSING PEPTIDASE 3, CHLOROPLASTIC"/>
    <property type="match status" value="1"/>
</dbReference>
<feature type="signal peptide" evidence="1">
    <location>
        <begin position="1"/>
        <end position="20"/>
    </location>
</feature>
<dbReference type="Gene3D" id="3.90.226.10">
    <property type="entry name" value="2-enoyl-CoA Hydratase, Chain A, domain 1"/>
    <property type="match status" value="1"/>
</dbReference>
<evidence type="ECO:0000313" key="4">
    <source>
        <dbReference type="Proteomes" id="UP001185092"/>
    </source>
</evidence>
<accession>A0AAE3XHP9</accession>
<dbReference type="RefSeq" id="WP_309937376.1">
    <property type="nucleotide sequence ID" value="NZ_AP025305.1"/>
</dbReference>
<evidence type="ECO:0000259" key="2">
    <source>
        <dbReference type="SMART" id="SM00245"/>
    </source>
</evidence>
<dbReference type="Pfam" id="PF03572">
    <property type="entry name" value="Peptidase_S41"/>
    <property type="match status" value="1"/>
</dbReference>
<proteinExistence type="predicted"/>
<dbReference type="SUPFAM" id="SSF52096">
    <property type="entry name" value="ClpP/crotonase"/>
    <property type="match status" value="1"/>
</dbReference>
<dbReference type="PANTHER" id="PTHR32060">
    <property type="entry name" value="TAIL-SPECIFIC PROTEASE"/>
    <property type="match status" value="1"/>
</dbReference>
<dbReference type="GO" id="GO:0006508">
    <property type="term" value="P:proteolysis"/>
    <property type="evidence" value="ECO:0007669"/>
    <property type="project" value="InterPro"/>
</dbReference>
<dbReference type="AlphaFoldDB" id="A0AAE3XHP9"/>
<keyword evidence="4" id="KW-1185">Reference proteome</keyword>
<dbReference type="Proteomes" id="UP001185092">
    <property type="component" value="Unassembled WGS sequence"/>
</dbReference>
<dbReference type="GO" id="GO:0008236">
    <property type="term" value="F:serine-type peptidase activity"/>
    <property type="evidence" value="ECO:0007669"/>
    <property type="project" value="InterPro"/>
</dbReference>
<reference evidence="3" key="1">
    <citation type="submission" date="2023-07" db="EMBL/GenBank/DDBJ databases">
        <title>Genomic Encyclopedia of Type Strains, Phase IV (KMG-IV): sequencing the most valuable type-strain genomes for metagenomic binning, comparative biology and taxonomic classification.</title>
        <authorList>
            <person name="Goeker M."/>
        </authorList>
    </citation>
    <scope>NUCLEOTIDE SEQUENCE</scope>
    <source>
        <strain evidence="3">DSM 26174</strain>
    </source>
</reference>
<feature type="chain" id="PRO_5042262767" description="Tail specific protease domain-containing protein" evidence="1">
    <location>
        <begin position="21"/>
        <end position="446"/>
    </location>
</feature>
<keyword evidence="1" id="KW-0732">Signal</keyword>
<dbReference type="GO" id="GO:0004175">
    <property type="term" value="F:endopeptidase activity"/>
    <property type="evidence" value="ECO:0007669"/>
    <property type="project" value="TreeGrafter"/>
</dbReference>
<sequence length="446" mass="50529">MKKITLLLLLLFVFTKTICASSNDSYDGTIWQVNYSDGEQILLKLSLNKRAFSLYSRKGSTRDILGPKAALGNIIGKVNAHTIEIKGDYLLKNDTLFLEGVYESLTSKQKFEGIIFNSKFEGTLEAFSMTGEQTDSFKPLDDYYELTKMAIDTVERYLFNPEILKSKKWNNIKKKTLKISQKVVDDYEYKTLFNFYGRQLPFTHFGMLPSYSSRSSSSNTPKKKVSKFSIKEINKNTVLFDVNSFSASADEINPYIDTLKSMQFDNLIIDLRDNYGGSVSSAMPLARYLVKEKLYGGVFLTKKYFDQHTELPQIEDYNSFKEFSEASFSMIISGIRNHEGLCLTVRPDEQTFDGNIYVLTNGNTASTCEPLVYGLKHAKRAVIIGEITAGQMLNGEKFTMNSKYDLFLPTADYYTVDGAKIDKIGVTPHIETASKDALKRVLEIIN</sequence>
<organism evidence="3 4">
    <name type="scientific">Aureibacter tunicatorum</name>
    <dbReference type="NCBI Taxonomy" id="866807"/>
    <lineage>
        <taxon>Bacteria</taxon>
        <taxon>Pseudomonadati</taxon>
        <taxon>Bacteroidota</taxon>
        <taxon>Cytophagia</taxon>
        <taxon>Cytophagales</taxon>
        <taxon>Persicobacteraceae</taxon>
        <taxon>Aureibacter</taxon>
    </lineage>
</organism>
<comment type="caution">
    <text evidence="3">The sequence shown here is derived from an EMBL/GenBank/DDBJ whole genome shotgun (WGS) entry which is preliminary data.</text>
</comment>
<dbReference type="CDD" id="cd06567">
    <property type="entry name" value="Peptidase_S41"/>
    <property type="match status" value="1"/>
</dbReference>
<dbReference type="InterPro" id="IPR005151">
    <property type="entry name" value="Tail-specific_protease"/>
</dbReference>
<feature type="domain" description="Tail specific protease" evidence="2">
    <location>
        <begin position="217"/>
        <end position="433"/>
    </location>
</feature>